<organism evidence="3 4">
    <name type="scientific">Agitococcus lubricus</name>
    <dbReference type="NCBI Taxonomy" id="1077255"/>
    <lineage>
        <taxon>Bacteria</taxon>
        <taxon>Pseudomonadati</taxon>
        <taxon>Pseudomonadota</taxon>
        <taxon>Gammaproteobacteria</taxon>
        <taxon>Moraxellales</taxon>
        <taxon>Moraxellaceae</taxon>
        <taxon>Agitococcus</taxon>
    </lineage>
</organism>
<evidence type="ECO:0000259" key="2">
    <source>
        <dbReference type="SMART" id="SM00900"/>
    </source>
</evidence>
<reference evidence="3 4" key="1">
    <citation type="submission" date="2018-04" db="EMBL/GenBank/DDBJ databases">
        <title>Genomic Encyclopedia of Archaeal and Bacterial Type Strains, Phase II (KMG-II): from individual species to whole genera.</title>
        <authorList>
            <person name="Goeker M."/>
        </authorList>
    </citation>
    <scope>NUCLEOTIDE SEQUENCE [LARGE SCALE GENOMIC DNA]</scope>
    <source>
        <strain evidence="3 4">DSM 5822</strain>
    </source>
</reference>
<dbReference type="Pfam" id="PF04205">
    <property type="entry name" value="FMN_bind"/>
    <property type="match status" value="1"/>
</dbReference>
<feature type="domain" description="FMN-binding" evidence="2">
    <location>
        <begin position="83"/>
        <end position="163"/>
    </location>
</feature>
<dbReference type="InterPro" id="IPR007329">
    <property type="entry name" value="FMN-bd"/>
</dbReference>
<dbReference type="GO" id="GO:0010181">
    <property type="term" value="F:FMN binding"/>
    <property type="evidence" value="ECO:0007669"/>
    <property type="project" value="InterPro"/>
</dbReference>
<evidence type="ECO:0000313" key="3">
    <source>
        <dbReference type="EMBL" id="PTQ88306.1"/>
    </source>
</evidence>
<dbReference type="AlphaFoldDB" id="A0A2T5IWM0"/>
<dbReference type="GO" id="GO:0016020">
    <property type="term" value="C:membrane"/>
    <property type="evidence" value="ECO:0007669"/>
    <property type="project" value="InterPro"/>
</dbReference>
<protein>
    <submittedName>
        <fullName evidence="3">FMN-binding protein</fullName>
    </submittedName>
</protein>
<keyword evidence="1" id="KW-0732">Signal</keyword>
<accession>A0A2T5IWM0</accession>
<dbReference type="EMBL" id="QAON01000013">
    <property type="protein sequence ID" value="PTQ88306.1"/>
    <property type="molecule type" value="Genomic_DNA"/>
</dbReference>
<evidence type="ECO:0000313" key="4">
    <source>
        <dbReference type="Proteomes" id="UP000244223"/>
    </source>
</evidence>
<dbReference type="Proteomes" id="UP000244223">
    <property type="component" value="Unassembled WGS sequence"/>
</dbReference>
<gene>
    <name evidence="3" type="ORF">C8N29_11373</name>
</gene>
<evidence type="ECO:0000256" key="1">
    <source>
        <dbReference type="SAM" id="SignalP"/>
    </source>
</evidence>
<name>A0A2T5IWM0_9GAMM</name>
<keyword evidence="4" id="KW-1185">Reference proteome</keyword>
<feature type="chain" id="PRO_5015562456" evidence="1">
    <location>
        <begin position="21"/>
        <end position="171"/>
    </location>
</feature>
<feature type="signal peptide" evidence="1">
    <location>
        <begin position="1"/>
        <end position="20"/>
    </location>
</feature>
<sequence length="171" mass="19246">MIDMRYFLFLLCVLTGSSHASNVSELNVFLNKHFEQAPQSNTLWLKPNLKQRVEGILGHPYQGLRVKYWQLGTKSAWILDEIGKEQPITTGIIIEKGKISTVEVLVYRESRGGEVQQNFFTRQFVGATLLTNNKLSQRVDGITGATMSVAAMQKMAKIALLFDSEKETVIP</sequence>
<dbReference type="SMART" id="SM00900">
    <property type="entry name" value="FMN_bind"/>
    <property type="match status" value="1"/>
</dbReference>
<dbReference type="OrthoDB" id="9778782at2"/>
<comment type="caution">
    <text evidence="3">The sequence shown here is derived from an EMBL/GenBank/DDBJ whole genome shotgun (WGS) entry which is preliminary data.</text>
</comment>
<proteinExistence type="predicted"/>